<dbReference type="Proteomes" id="UP000791440">
    <property type="component" value="Unassembled WGS sequence"/>
</dbReference>
<gene>
    <name evidence="5" type="ORF">O3G_MSEX007295</name>
</gene>
<name>A0A921Z691_MANSE</name>
<feature type="domain" description="AB hydrolase-1" evidence="4">
    <location>
        <begin position="570"/>
        <end position="813"/>
    </location>
</feature>
<dbReference type="InterPro" id="IPR025875">
    <property type="entry name" value="Leu-rich_rpt_4"/>
</dbReference>
<dbReference type="InterPro" id="IPR000073">
    <property type="entry name" value="AB_hydrolase_1"/>
</dbReference>
<protein>
    <recommendedName>
        <fullName evidence="4">AB hydrolase-1 domain-containing protein</fullName>
    </recommendedName>
</protein>
<evidence type="ECO:0000256" key="3">
    <source>
        <dbReference type="SAM" id="MobiDB-lite"/>
    </source>
</evidence>
<comment type="caution">
    <text evidence="5">The sequence shown here is derived from an EMBL/GenBank/DDBJ whole genome shotgun (WGS) entry which is preliminary data.</text>
</comment>
<dbReference type="Pfam" id="PF12799">
    <property type="entry name" value="LRR_4"/>
    <property type="match status" value="1"/>
</dbReference>
<organism evidence="5 6">
    <name type="scientific">Manduca sexta</name>
    <name type="common">Tobacco hawkmoth</name>
    <name type="synonym">Tobacco hornworm</name>
    <dbReference type="NCBI Taxonomy" id="7130"/>
    <lineage>
        <taxon>Eukaryota</taxon>
        <taxon>Metazoa</taxon>
        <taxon>Ecdysozoa</taxon>
        <taxon>Arthropoda</taxon>
        <taxon>Hexapoda</taxon>
        <taxon>Insecta</taxon>
        <taxon>Pterygota</taxon>
        <taxon>Neoptera</taxon>
        <taxon>Endopterygota</taxon>
        <taxon>Lepidoptera</taxon>
        <taxon>Glossata</taxon>
        <taxon>Ditrysia</taxon>
        <taxon>Bombycoidea</taxon>
        <taxon>Sphingidae</taxon>
        <taxon>Sphinginae</taxon>
        <taxon>Sphingini</taxon>
        <taxon>Manduca</taxon>
    </lineage>
</organism>
<dbReference type="GO" id="GO:0004301">
    <property type="term" value="F:epoxide hydrolase activity"/>
    <property type="evidence" value="ECO:0007669"/>
    <property type="project" value="UniProtKB-ARBA"/>
</dbReference>
<keyword evidence="2" id="KW-0677">Repeat</keyword>
<accession>A0A921Z691</accession>
<reference evidence="5" key="1">
    <citation type="journal article" date="2016" name="Insect Biochem. Mol. Biol.">
        <title>Multifaceted biological insights from a draft genome sequence of the tobacco hornworm moth, Manduca sexta.</title>
        <authorList>
            <person name="Kanost M.R."/>
            <person name="Arrese E.L."/>
            <person name="Cao X."/>
            <person name="Chen Y.R."/>
            <person name="Chellapilla S."/>
            <person name="Goldsmith M.R."/>
            <person name="Grosse-Wilde E."/>
            <person name="Heckel D.G."/>
            <person name="Herndon N."/>
            <person name="Jiang H."/>
            <person name="Papanicolaou A."/>
            <person name="Qu J."/>
            <person name="Soulages J.L."/>
            <person name="Vogel H."/>
            <person name="Walters J."/>
            <person name="Waterhouse R.M."/>
            <person name="Ahn S.J."/>
            <person name="Almeida F.C."/>
            <person name="An C."/>
            <person name="Aqrawi P."/>
            <person name="Bretschneider A."/>
            <person name="Bryant W.B."/>
            <person name="Bucks S."/>
            <person name="Chao H."/>
            <person name="Chevignon G."/>
            <person name="Christen J.M."/>
            <person name="Clarke D.F."/>
            <person name="Dittmer N.T."/>
            <person name="Ferguson L.C.F."/>
            <person name="Garavelou S."/>
            <person name="Gordon K.H.J."/>
            <person name="Gunaratna R.T."/>
            <person name="Han Y."/>
            <person name="Hauser F."/>
            <person name="He Y."/>
            <person name="Heidel-Fischer H."/>
            <person name="Hirsh A."/>
            <person name="Hu Y."/>
            <person name="Jiang H."/>
            <person name="Kalra D."/>
            <person name="Klinner C."/>
            <person name="Konig C."/>
            <person name="Kovar C."/>
            <person name="Kroll A.R."/>
            <person name="Kuwar S.S."/>
            <person name="Lee S.L."/>
            <person name="Lehman R."/>
            <person name="Li K."/>
            <person name="Li Z."/>
            <person name="Liang H."/>
            <person name="Lovelace S."/>
            <person name="Lu Z."/>
            <person name="Mansfield J.H."/>
            <person name="McCulloch K.J."/>
            <person name="Mathew T."/>
            <person name="Morton B."/>
            <person name="Muzny D.M."/>
            <person name="Neunemann D."/>
            <person name="Ongeri F."/>
            <person name="Pauchet Y."/>
            <person name="Pu L.L."/>
            <person name="Pyrousis I."/>
            <person name="Rao X.J."/>
            <person name="Redding A."/>
            <person name="Roesel C."/>
            <person name="Sanchez-Gracia A."/>
            <person name="Schaack S."/>
            <person name="Shukla A."/>
            <person name="Tetreau G."/>
            <person name="Wang Y."/>
            <person name="Xiong G.H."/>
            <person name="Traut W."/>
            <person name="Walsh T.K."/>
            <person name="Worley K.C."/>
            <person name="Wu D."/>
            <person name="Wu W."/>
            <person name="Wu Y.Q."/>
            <person name="Zhang X."/>
            <person name="Zou Z."/>
            <person name="Zucker H."/>
            <person name="Briscoe A.D."/>
            <person name="Burmester T."/>
            <person name="Clem R.J."/>
            <person name="Feyereisen R."/>
            <person name="Grimmelikhuijzen C.J.P."/>
            <person name="Hamodrakas S.J."/>
            <person name="Hansson B.S."/>
            <person name="Huguet E."/>
            <person name="Jermiin L.S."/>
            <person name="Lan Q."/>
            <person name="Lehman H.K."/>
            <person name="Lorenzen M."/>
            <person name="Merzendorfer H."/>
            <person name="Michalopoulos I."/>
            <person name="Morton D.B."/>
            <person name="Muthukrishnan S."/>
            <person name="Oakeshott J.G."/>
            <person name="Palmer W."/>
            <person name="Park Y."/>
            <person name="Passarelli A.L."/>
            <person name="Rozas J."/>
            <person name="Schwartz L.M."/>
            <person name="Smith W."/>
            <person name="Southgate A."/>
            <person name="Vilcinskas A."/>
            <person name="Vogt R."/>
            <person name="Wang P."/>
            <person name="Werren J."/>
            <person name="Yu X.Q."/>
            <person name="Zhou J.J."/>
            <person name="Brown S.J."/>
            <person name="Scherer S.E."/>
            <person name="Richards S."/>
            <person name="Blissard G.W."/>
        </authorList>
    </citation>
    <scope>NUCLEOTIDE SEQUENCE</scope>
</reference>
<dbReference type="InterPro" id="IPR001611">
    <property type="entry name" value="Leu-rich_rpt"/>
</dbReference>
<keyword evidence="6" id="KW-1185">Reference proteome</keyword>
<feature type="region of interest" description="Disordered" evidence="3">
    <location>
        <begin position="270"/>
        <end position="356"/>
    </location>
</feature>
<evidence type="ECO:0000313" key="5">
    <source>
        <dbReference type="EMBL" id="KAG6451680.1"/>
    </source>
</evidence>
<keyword evidence="1" id="KW-0433">Leucine-rich repeat</keyword>
<evidence type="ECO:0000256" key="2">
    <source>
        <dbReference type="ARBA" id="ARBA00022737"/>
    </source>
</evidence>
<dbReference type="EMBL" id="JH668412">
    <property type="protein sequence ID" value="KAG6451680.1"/>
    <property type="molecule type" value="Genomic_DNA"/>
</dbReference>
<dbReference type="PROSITE" id="PS51450">
    <property type="entry name" value="LRR"/>
    <property type="match status" value="2"/>
</dbReference>
<evidence type="ECO:0000259" key="4">
    <source>
        <dbReference type="Pfam" id="PF00561"/>
    </source>
</evidence>
<feature type="compositionally biased region" description="Low complexity" evidence="3">
    <location>
        <begin position="13"/>
        <end position="38"/>
    </location>
</feature>
<dbReference type="Pfam" id="PF00561">
    <property type="entry name" value="Abhydrolase_1"/>
    <property type="match status" value="1"/>
</dbReference>
<dbReference type="PANTHER" id="PTHR43329">
    <property type="entry name" value="EPOXIDE HYDROLASE"/>
    <property type="match status" value="1"/>
</dbReference>
<sequence length="829" mass="93655">MPSYEAPCVELGSAPQTPSVVASPSPSEISSASSPEPQNIRATPLFRALAMTPPEPEQPPGQEELERRLPGYRRIVIPRELTLIELLKQSSGVVTDEEVLQIREAKLRVVAERVGLRRLNVLAPRLRSLTLDGSVLSSLRDLGIGLVHLKTLSINRCGLNSLDGVWGLGALRELHAAGNRLQDLQPLAALQKLQTLNLADNPISENGRLWTLGVCGSLRRLTLRGTPMEDSLHYRSRVASALPMLVYLDDRPLHVDIQYDSDEIFDIASLSDSDKSDAEDEANAKPEAIDSTPIEPEPGPSSRDQLENSYNPEEDKEVENTTRVRLCRRRPATTEGVGSRPQRPELPPRPRTAVDRPNIEEPTRLQILNTLMDEEWRCSGSKLTSCGAVCGNLARALRRPTAYFQRRSLEAEKELVEQTMQDATRALAAEIPRAPRLEDWAKFKQETGIDIDIDFSRTSADVDSSQFIERLEQIEKETSERLKHGDNNDQASIANLPNAASIFTDCTMASMTLGIIALSYIKNPFSGPWKQKLRLEPPAPLTDPKYGVHKYLKVNNTKLHYVESGDPSKPLMVFLHGFPEFWYSWRHQIVEFNKNYWCIAVDLRGYGDSERPEGVSSYKIELLVEDVRDLIRQLGREKCILISHDWGGLIANRFRNVHPDAVIALIMLGSTSREAWGYEIWNNPEQRKMSWYVFFYRLPVLPELLLLLDDLGIYDSLMRVPGSNTTDKQDIECYKYWFGKPSALTPPINYYRANFGIVPNESYRKENVPMLVVHAAKDPFISANVLEIMKKQYQHIETTILEDVGHFLQQENPAIVNKTIRDFLAKNNI</sequence>
<feature type="compositionally biased region" description="Basic and acidic residues" evidence="3">
    <location>
        <begin position="272"/>
        <end position="288"/>
    </location>
</feature>
<dbReference type="AlphaFoldDB" id="A0A921Z691"/>
<proteinExistence type="predicted"/>
<feature type="region of interest" description="Disordered" evidence="3">
    <location>
        <begin position="1"/>
        <end position="44"/>
    </location>
</feature>
<evidence type="ECO:0000313" key="6">
    <source>
        <dbReference type="Proteomes" id="UP000791440"/>
    </source>
</evidence>
<reference evidence="5" key="2">
    <citation type="submission" date="2020-12" db="EMBL/GenBank/DDBJ databases">
        <authorList>
            <person name="Kanost M."/>
        </authorList>
    </citation>
    <scope>NUCLEOTIDE SEQUENCE</scope>
</reference>
<evidence type="ECO:0000256" key="1">
    <source>
        <dbReference type="ARBA" id="ARBA00022614"/>
    </source>
</evidence>
<feature type="compositionally biased region" description="Basic and acidic residues" evidence="3">
    <location>
        <begin position="342"/>
        <end position="356"/>
    </location>
</feature>